<dbReference type="GeneID" id="9686291"/>
<dbReference type="KEGG" id="mpp:MICPUCDRAFT_8847"/>
<dbReference type="PANTHER" id="PTHR34290">
    <property type="entry name" value="SI:CH73-390P7.2"/>
    <property type="match status" value="1"/>
</dbReference>
<organism evidence="2">
    <name type="scientific">Micromonas pusilla (strain CCMP1545)</name>
    <name type="common">Picoplanktonic green alga</name>
    <dbReference type="NCBI Taxonomy" id="564608"/>
    <lineage>
        <taxon>Eukaryota</taxon>
        <taxon>Viridiplantae</taxon>
        <taxon>Chlorophyta</taxon>
        <taxon>Mamiellophyceae</taxon>
        <taxon>Mamiellales</taxon>
        <taxon>Mamiellaceae</taxon>
        <taxon>Micromonas</taxon>
    </lineage>
</organism>
<keyword evidence="2" id="KW-1185">Reference proteome</keyword>
<name>C1MYW0_MICPC</name>
<evidence type="ECO:0000313" key="2">
    <source>
        <dbReference type="Proteomes" id="UP000001876"/>
    </source>
</evidence>
<evidence type="ECO:0000313" key="1">
    <source>
        <dbReference type="EMBL" id="EEH54758.1"/>
    </source>
</evidence>
<sequence>AATWDVRVLYDGDCPLCVREVNFLRAKDAGRGRLDLVDIASASYDPASNRGIDFETAMSTIHGVTPEGDVITGIEVFKRAYEAVGLGYVYAFTSVPWLARAADAAYDFWAGKRLAVTGRASMAEVRDARER</sequence>
<dbReference type="Pfam" id="PF04134">
    <property type="entry name" value="DCC1-like"/>
    <property type="match status" value="1"/>
</dbReference>
<dbReference type="eggNOG" id="ENOG502RXZ4">
    <property type="taxonomic scope" value="Eukaryota"/>
</dbReference>
<dbReference type="PANTHER" id="PTHR34290:SF2">
    <property type="entry name" value="OS04G0668800 PROTEIN"/>
    <property type="match status" value="1"/>
</dbReference>
<dbReference type="RefSeq" id="XP_003061108.1">
    <property type="nucleotide sequence ID" value="XM_003061062.1"/>
</dbReference>
<dbReference type="OrthoDB" id="441708at2759"/>
<dbReference type="AlphaFoldDB" id="C1MYW0"/>
<dbReference type="InterPro" id="IPR044691">
    <property type="entry name" value="DCC1_Trx"/>
</dbReference>
<proteinExistence type="predicted"/>
<dbReference type="Proteomes" id="UP000001876">
    <property type="component" value="Unassembled WGS sequence"/>
</dbReference>
<dbReference type="OMA" id="WLYAPLR"/>
<dbReference type="EMBL" id="GG663743">
    <property type="protein sequence ID" value="EEH54758.1"/>
    <property type="molecule type" value="Genomic_DNA"/>
</dbReference>
<feature type="non-terminal residue" evidence="1">
    <location>
        <position position="1"/>
    </location>
</feature>
<gene>
    <name evidence="1" type="ORF">MICPUCDRAFT_8847</name>
</gene>
<protein>
    <submittedName>
        <fullName evidence="1">Predicted protein</fullName>
    </submittedName>
</protein>
<dbReference type="InterPro" id="IPR007263">
    <property type="entry name" value="DCC1-like"/>
</dbReference>
<reference evidence="1 2" key="1">
    <citation type="journal article" date="2009" name="Science">
        <title>Green evolution and dynamic adaptations revealed by genomes of the marine picoeukaryotes Micromonas.</title>
        <authorList>
            <person name="Worden A.Z."/>
            <person name="Lee J.H."/>
            <person name="Mock T."/>
            <person name="Rouze P."/>
            <person name="Simmons M.P."/>
            <person name="Aerts A.L."/>
            <person name="Allen A.E."/>
            <person name="Cuvelier M.L."/>
            <person name="Derelle E."/>
            <person name="Everett M.V."/>
            <person name="Foulon E."/>
            <person name="Grimwood J."/>
            <person name="Gundlach H."/>
            <person name="Henrissat B."/>
            <person name="Napoli C."/>
            <person name="McDonald S.M."/>
            <person name="Parker M.S."/>
            <person name="Rombauts S."/>
            <person name="Salamov A."/>
            <person name="Von Dassow P."/>
            <person name="Badger J.H."/>
            <person name="Coutinho P.M."/>
            <person name="Demir E."/>
            <person name="Dubchak I."/>
            <person name="Gentemann C."/>
            <person name="Eikrem W."/>
            <person name="Gready J.E."/>
            <person name="John U."/>
            <person name="Lanier W."/>
            <person name="Lindquist E.A."/>
            <person name="Lucas S."/>
            <person name="Mayer K.F."/>
            <person name="Moreau H."/>
            <person name="Not F."/>
            <person name="Otillar R."/>
            <person name="Panaud O."/>
            <person name="Pangilinan J."/>
            <person name="Paulsen I."/>
            <person name="Piegu B."/>
            <person name="Poliakov A."/>
            <person name="Robbens S."/>
            <person name="Schmutz J."/>
            <person name="Toulza E."/>
            <person name="Wyss T."/>
            <person name="Zelensky A."/>
            <person name="Zhou K."/>
            <person name="Armbrust E.V."/>
            <person name="Bhattacharya D."/>
            <person name="Goodenough U.W."/>
            <person name="Van de Peer Y."/>
            <person name="Grigoriev I.V."/>
        </authorList>
    </citation>
    <scope>NUCLEOTIDE SEQUENCE [LARGE SCALE GENOMIC DNA]</scope>
    <source>
        <strain evidence="1 2">CCMP1545</strain>
    </source>
</reference>
<accession>C1MYW0</accession>
<feature type="non-terminal residue" evidence="1">
    <location>
        <position position="131"/>
    </location>
</feature>
<dbReference type="GO" id="GO:0015035">
    <property type="term" value="F:protein-disulfide reductase activity"/>
    <property type="evidence" value="ECO:0007669"/>
    <property type="project" value="InterPro"/>
</dbReference>